<accession>A0A1R1PGP3</accession>
<evidence type="ECO:0000259" key="2">
    <source>
        <dbReference type="PROSITE" id="PS50127"/>
    </source>
</evidence>
<dbReference type="Pfam" id="PF00179">
    <property type="entry name" value="UQ_con"/>
    <property type="match status" value="1"/>
</dbReference>
<dbReference type="Gene3D" id="3.10.110.10">
    <property type="entry name" value="Ubiquitin Conjugating Enzyme"/>
    <property type="match status" value="1"/>
</dbReference>
<organism evidence="4 5">
    <name type="scientific">Zancudomyces culisetae</name>
    <name type="common">Gut fungus</name>
    <name type="synonym">Smittium culisetae</name>
    <dbReference type="NCBI Taxonomy" id="1213189"/>
    <lineage>
        <taxon>Eukaryota</taxon>
        <taxon>Fungi</taxon>
        <taxon>Fungi incertae sedis</taxon>
        <taxon>Zoopagomycota</taxon>
        <taxon>Kickxellomycotina</taxon>
        <taxon>Harpellomycetes</taxon>
        <taxon>Harpellales</taxon>
        <taxon>Legeriomycetaceae</taxon>
        <taxon>Zancudomyces</taxon>
    </lineage>
</organism>
<evidence type="ECO:0000313" key="5">
    <source>
        <dbReference type="Proteomes" id="UP000188320"/>
    </source>
</evidence>
<reference evidence="5" key="2">
    <citation type="submission" date="2017-01" db="EMBL/GenBank/DDBJ databases">
        <authorList>
            <person name="Wang Y."/>
            <person name="White M."/>
            <person name="Kvist S."/>
            <person name="Moncalvo J.-M."/>
        </authorList>
    </citation>
    <scope>NUCLEOTIDE SEQUENCE [LARGE SCALE GENOMIC DNA]</scope>
    <source>
        <strain evidence="5">COL-18-3</strain>
    </source>
</reference>
<sequence>MSTFLRRLQQELRNLEKNKPAEIAYLQPSEDDITAWKAILRGPDGSPYQGGLFELSIAVPETYPMNPPSVNFVTTVCHPNVHLETGEICLDILKDQWSPVWTIKTICTAIHSLMVDPEPNSPLNCDAGTAAVKATILDAIVYV</sequence>
<dbReference type="InterPro" id="IPR016135">
    <property type="entry name" value="UBQ-conjugating_enzyme/RWD"/>
</dbReference>
<evidence type="ECO:0000313" key="4">
    <source>
        <dbReference type="EMBL" id="OMH80165.1"/>
    </source>
</evidence>
<proteinExistence type="predicted"/>
<dbReference type="PROSITE" id="PS50127">
    <property type="entry name" value="UBC_2"/>
    <property type="match status" value="1"/>
</dbReference>
<evidence type="ECO:0000313" key="3">
    <source>
        <dbReference type="EMBL" id="OMH79457.1"/>
    </source>
</evidence>
<name>A0A1R1PGP3_ZANCU</name>
<dbReference type="AlphaFoldDB" id="A0A1R1PGP3"/>
<protein>
    <submittedName>
        <fullName evidence="4">Protein PEROXIN-4</fullName>
    </submittedName>
</protein>
<dbReference type="EMBL" id="LSSK01001553">
    <property type="protein sequence ID" value="OMH79457.1"/>
    <property type="molecule type" value="Genomic_DNA"/>
</dbReference>
<dbReference type="InterPro" id="IPR000608">
    <property type="entry name" value="UBC"/>
</dbReference>
<dbReference type="Proteomes" id="UP000188320">
    <property type="component" value="Unassembled WGS sequence"/>
</dbReference>
<comment type="caution">
    <text evidence="4">The sequence shown here is derived from an EMBL/GenBank/DDBJ whole genome shotgun (WGS) entry which is preliminary data.</text>
</comment>
<dbReference type="OrthoDB" id="9973183at2759"/>
<gene>
    <name evidence="4" type="ORF">AX774_g6407</name>
    <name evidence="3" type="ORF">AX774_g7139</name>
</gene>
<evidence type="ECO:0000256" key="1">
    <source>
        <dbReference type="ARBA" id="ARBA00022786"/>
    </source>
</evidence>
<dbReference type="InterPro" id="IPR050113">
    <property type="entry name" value="Ub_conjugating_enzyme"/>
</dbReference>
<dbReference type="PANTHER" id="PTHR24067">
    <property type="entry name" value="UBIQUITIN-CONJUGATING ENZYME E2"/>
    <property type="match status" value="1"/>
</dbReference>
<keyword evidence="1" id="KW-0833">Ubl conjugation pathway</keyword>
<keyword evidence="5" id="KW-1185">Reference proteome</keyword>
<dbReference type="CDD" id="cd23812">
    <property type="entry name" value="UBCc_ScPEX4-like"/>
    <property type="match status" value="1"/>
</dbReference>
<dbReference type="EMBL" id="LSSK01001285">
    <property type="protein sequence ID" value="OMH80165.1"/>
    <property type="molecule type" value="Genomic_DNA"/>
</dbReference>
<dbReference type="SUPFAM" id="SSF54495">
    <property type="entry name" value="UBC-like"/>
    <property type="match status" value="1"/>
</dbReference>
<feature type="domain" description="UBC core" evidence="2">
    <location>
        <begin position="3"/>
        <end position="143"/>
    </location>
</feature>
<dbReference type="SMART" id="SM00212">
    <property type="entry name" value="UBCc"/>
    <property type="match status" value="1"/>
</dbReference>
<reference evidence="4" key="1">
    <citation type="submission" date="2017-01" db="EMBL/GenBank/DDBJ databases">
        <authorList>
            <person name="Mah S.A."/>
            <person name="Swanson W.J."/>
            <person name="Moy G.W."/>
            <person name="Vacquier V.D."/>
        </authorList>
    </citation>
    <scope>NUCLEOTIDE SEQUENCE [LARGE SCALE GENOMIC DNA]</scope>
    <source>
        <strain evidence="4">COL-18-3</strain>
    </source>
</reference>